<dbReference type="AlphaFoldDB" id="A0A811KLC3"/>
<feature type="region of interest" description="Disordered" evidence="1">
    <location>
        <begin position="219"/>
        <end position="338"/>
    </location>
</feature>
<dbReference type="GO" id="GO:0010494">
    <property type="term" value="C:cytoplasmic stress granule"/>
    <property type="evidence" value="ECO:0007669"/>
    <property type="project" value="TreeGrafter"/>
</dbReference>
<dbReference type="PANTHER" id="PTHR12854">
    <property type="entry name" value="ATAXIN 2-RELATED"/>
    <property type="match status" value="1"/>
</dbReference>
<dbReference type="InterPro" id="IPR045117">
    <property type="entry name" value="ATXN2-like"/>
</dbReference>
<protein>
    <recommendedName>
        <fullName evidence="2">LsmAD domain-containing protein</fullName>
    </recommendedName>
</protein>
<feature type="region of interest" description="Disordered" evidence="1">
    <location>
        <begin position="350"/>
        <end position="401"/>
    </location>
</feature>
<dbReference type="Pfam" id="PF06741">
    <property type="entry name" value="LsmAD"/>
    <property type="match status" value="1"/>
</dbReference>
<evidence type="ECO:0000313" key="3">
    <source>
        <dbReference type="EMBL" id="CAD5216531.1"/>
    </source>
</evidence>
<dbReference type="GO" id="GO:0003729">
    <property type="term" value="F:mRNA binding"/>
    <property type="evidence" value="ECO:0007669"/>
    <property type="project" value="TreeGrafter"/>
</dbReference>
<dbReference type="PANTHER" id="PTHR12854:SF7">
    <property type="entry name" value="ATAXIN-2 HOMOLOG"/>
    <property type="match status" value="1"/>
</dbReference>
<dbReference type="Pfam" id="PF07145">
    <property type="entry name" value="PAM2"/>
    <property type="match status" value="1"/>
</dbReference>
<evidence type="ECO:0000259" key="2">
    <source>
        <dbReference type="SMART" id="SM01272"/>
    </source>
</evidence>
<organism evidence="3 4">
    <name type="scientific">Bursaphelenchus okinawaensis</name>
    <dbReference type="NCBI Taxonomy" id="465554"/>
    <lineage>
        <taxon>Eukaryota</taxon>
        <taxon>Metazoa</taxon>
        <taxon>Ecdysozoa</taxon>
        <taxon>Nematoda</taxon>
        <taxon>Chromadorea</taxon>
        <taxon>Rhabditida</taxon>
        <taxon>Tylenchina</taxon>
        <taxon>Tylenchomorpha</taxon>
        <taxon>Aphelenchoidea</taxon>
        <taxon>Aphelenchoididae</taxon>
        <taxon>Bursaphelenchus</taxon>
    </lineage>
</organism>
<dbReference type="Proteomes" id="UP000614601">
    <property type="component" value="Unassembled WGS sequence"/>
</dbReference>
<feature type="compositionally biased region" description="Polar residues" evidence="1">
    <location>
        <begin position="255"/>
        <end position="304"/>
    </location>
</feature>
<name>A0A811KLC3_9BILA</name>
<accession>A0A811KLC3</accession>
<feature type="region of interest" description="Disordered" evidence="1">
    <location>
        <begin position="38"/>
        <end position="60"/>
    </location>
</feature>
<feature type="compositionally biased region" description="Basic and acidic residues" evidence="1">
    <location>
        <begin position="219"/>
        <end position="232"/>
    </location>
</feature>
<proteinExistence type="predicted"/>
<dbReference type="SMART" id="SM01272">
    <property type="entry name" value="LsmAD"/>
    <property type="match status" value="1"/>
</dbReference>
<dbReference type="InterPro" id="IPR009604">
    <property type="entry name" value="LsmAD_domain"/>
</dbReference>
<evidence type="ECO:0000256" key="1">
    <source>
        <dbReference type="SAM" id="MobiDB-lite"/>
    </source>
</evidence>
<feature type="compositionally biased region" description="Low complexity" evidence="1">
    <location>
        <begin position="373"/>
        <end position="387"/>
    </location>
</feature>
<dbReference type="GO" id="GO:0034063">
    <property type="term" value="P:stress granule assembly"/>
    <property type="evidence" value="ECO:0007669"/>
    <property type="project" value="TreeGrafter"/>
</dbReference>
<comment type="caution">
    <text evidence="3">The sequence shown here is derived from an EMBL/GenBank/DDBJ whole genome shotgun (WGS) entry which is preliminary data.</text>
</comment>
<evidence type="ECO:0000313" key="4">
    <source>
        <dbReference type="Proteomes" id="UP000614601"/>
    </source>
</evidence>
<gene>
    <name evidence="3" type="ORF">BOKJ2_LOCUS6634</name>
</gene>
<reference evidence="3" key="1">
    <citation type="submission" date="2020-09" db="EMBL/GenBank/DDBJ databases">
        <authorList>
            <person name="Kikuchi T."/>
        </authorList>
    </citation>
    <scope>NUCLEOTIDE SEQUENCE</scope>
    <source>
        <strain evidence="3">SH1</strain>
    </source>
</reference>
<dbReference type="InterPro" id="IPR009818">
    <property type="entry name" value="PAM2_motif"/>
</dbReference>
<dbReference type="OrthoDB" id="2275718at2759"/>
<dbReference type="EMBL" id="CAJFDH010000003">
    <property type="protein sequence ID" value="CAD5216531.1"/>
    <property type="molecule type" value="Genomic_DNA"/>
</dbReference>
<dbReference type="EMBL" id="CAJFCW020000003">
    <property type="protein sequence ID" value="CAG9106113.1"/>
    <property type="molecule type" value="Genomic_DNA"/>
</dbReference>
<feature type="domain" description="LsmAD" evidence="2">
    <location>
        <begin position="185"/>
        <end position="249"/>
    </location>
</feature>
<keyword evidence="4" id="KW-1185">Reference proteome</keyword>
<sequence length="594" mass="66494">MTEVTQNLEEFNNLKNGVELQKAQHINAEATADLRRQLNRSESASSKEGSTKGEYTDLYPHTLDATGRDAKIYIHEGEVYDGIVENISPSMAVKIAYATKDNGDTTQLAKGQNLSLANGISVIKYKVEKPKSFRTDLDYNKDGKINETEELVEWQPDADIEASEDAEHNSRGWSVDEMFRANVRLGVKSTFEGVNEKYCTAVPEGDEEARRKAEAIAREIEASSDTQRHYMLENDDEERDLDKETQFRNKKNPANGYNSSRQQRNQGYDNNTNKGSNYSQRQGQSYASGQKYSAPGSRQFSGRNTGRPVVAGSWRQDPPANNEEYANVSSNGPRDIYAKPFVPRGEIVSTSEQHPTVEVQPIPKSPVQVKPESISSSTAPSPAVSTADQEEKKEKKKFSFNPNAKEFVPQLKPPAVTTPVGYVQPMQQIPRQPLIGTSVQQSQYQQINPNHYVNVQPTVIPMQQQVIPLQQSQLMMQHQGQYIPHQPPPQPQLIQTSLIQQHPQQQQFQLQQQQIPLMHHQQGRIQVAHSVAPGIDLQQNAHLQSQLGGQQMYISQPQLVPGVQPYQPAIPPPAVPQSMYNPNGMVYTYTPGTN</sequence>
<dbReference type="Proteomes" id="UP000783686">
    <property type="component" value="Unassembled WGS sequence"/>
</dbReference>